<gene>
    <name evidence="2" type="ORF">B0A48_04431</name>
</gene>
<organism evidence="2 3">
    <name type="scientific">Cryoendolithus antarcticus</name>
    <dbReference type="NCBI Taxonomy" id="1507870"/>
    <lineage>
        <taxon>Eukaryota</taxon>
        <taxon>Fungi</taxon>
        <taxon>Dikarya</taxon>
        <taxon>Ascomycota</taxon>
        <taxon>Pezizomycotina</taxon>
        <taxon>Dothideomycetes</taxon>
        <taxon>Dothideomycetidae</taxon>
        <taxon>Cladosporiales</taxon>
        <taxon>Cladosporiaceae</taxon>
        <taxon>Cryoendolithus</taxon>
    </lineage>
</organism>
<reference evidence="3" key="1">
    <citation type="submission" date="2017-03" db="EMBL/GenBank/DDBJ databases">
        <title>Genomes of endolithic fungi from Antarctica.</title>
        <authorList>
            <person name="Coleine C."/>
            <person name="Masonjones S."/>
            <person name="Stajich J.E."/>
        </authorList>
    </citation>
    <scope>NUCLEOTIDE SEQUENCE [LARGE SCALE GENOMIC DNA]</scope>
    <source>
        <strain evidence="3">CCFEE 5527</strain>
    </source>
</reference>
<keyword evidence="3" id="KW-1185">Reference proteome</keyword>
<evidence type="ECO:0000256" key="1">
    <source>
        <dbReference type="SAM" id="MobiDB-lite"/>
    </source>
</evidence>
<sequence length="453" mass="48725">MQRRLYSRFVLYANAIYNKKDPSLGGIALPSREEDLESLKANSQIPTTATTTSQTSATASRAVQDLYFDNINIGGSAHAHLGPIINSYTVQGSIQITQADVEALTGPLNVSTAAQGLILQSATLLLDLGEEEPRHERSALFVAVDTFRGVLRRVLPASLLSSISPQRAALIPAVDLVAVLTEAVFVFAEIEKSLRLRQNNSSGASAGLSLDRTAMTRRLTTLSEILSLYDNIFSEKVWTSFMGVICADVLLSSSTDTAAIKSKIAHDAVRDMTESTRMPRVAAPASDPLTSDRRLPQHHQNEAGATARGLQVASSSDAASSIGSPHDMRAARVESSSPQSGRWNHKFEMELFSSPVYNRIEEGRRFSISTFTSGLSAQASTILSHLSLADVSLASVLRLPVRLETLVDAGIYTSDPAESVASFKVPYGPRVPPSANLYRRTNLADAADLDLAP</sequence>
<feature type="region of interest" description="Disordered" evidence="1">
    <location>
        <begin position="271"/>
        <end position="295"/>
    </location>
</feature>
<name>A0A1V8TFC4_9PEZI</name>
<dbReference type="Proteomes" id="UP000192596">
    <property type="component" value="Unassembled WGS sequence"/>
</dbReference>
<accession>A0A1V8TFC4</accession>
<dbReference type="InParanoid" id="A0A1V8TFC4"/>
<feature type="region of interest" description="Disordered" evidence="1">
    <location>
        <begin position="316"/>
        <end position="341"/>
    </location>
</feature>
<evidence type="ECO:0000313" key="3">
    <source>
        <dbReference type="Proteomes" id="UP000192596"/>
    </source>
</evidence>
<comment type="caution">
    <text evidence="2">The sequence shown here is derived from an EMBL/GenBank/DDBJ whole genome shotgun (WGS) entry which is preliminary data.</text>
</comment>
<dbReference type="EMBL" id="NAJO01000009">
    <property type="protein sequence ID" value="OQO10075.1"/>
    <property type="molecule type" value="Genomic_DNA"/>
</dbReference>
<proteinExistence type="predicted"/>
<evidence type="ECO:0000313" key="2">
    <source>
        <dbReference type="EMBL" id="OQO10075.1"/>
    </source>
</evidence>
<dbReference type="AlphaFoldDB" id="A0A1V8TFC4"/>
<protein>
    <submittedName>
        <fullName evidence="2">Uncharacterized protein</fullName>
    </submittedName>
</protein>